<accession>A0A0V1B4C7</accession>
<evidence type="ECO:0000313" key="2">
    <source>
        <dbReference type="Proteomes" id="UP000054776"/>
    </source>
</evidence>
<gene>
    <name evidence="1" type="ORF">T01_9806</name>
</gene>
<protein>
    <submittedName>
        <fullName evidence="1">Uncharacterized protein</fullName>
    </submittedName>
</protein>
<reference evidence="1 2" key="1">
    <citation type="submission" date="2015-01" db="EMBL/GenBank/DDBJ databases">
        <title>Evolution of Trichinella species and genotypes.</title>
        <authorList>
            <person name="Korhonen P.K."/>
            <person name="Edoardo P."/>
            <person name="Giuseppe L.R."/>
            <person name="Gasser R.B."/>
        </authorList>
    </citation>
    <scope>NUCLEOTIDE SEQUENCE [LARGE SCALE GENOMIC DNA]</scope>
    <source>
        <strain evidence="1">ISS3</strain>
    </source>
</reference>
<proteinExistence type="predicted"/>
<dbReference type="Proteomes" id="UP000054776">
    <property type="component" value="Unassembled WGS sequence"/>
</dbReference>
<sequence>MKQKLKKFGSLTPSVSSITKRQLLKTNYESYRDKQHFPQPMYRITDCSTTMLKSHRYIHMSGSQPPLMDTH</sequence>
<evidence type="ECO:0000313" key="1">
    <source>
        <dbReference type="EMBL" id="KRY31896.1"/>
    </source>
</evidence>
<name>A0A0V1B4C7_TRISP</name>
<comment type="caution">
    <text evidence="1">The sequence shown here is derived from an EMBL/GenBank/DDBJ whole genome shotgun (WGS) entry which is preliminary data.</text>
</comment>
<dbReference type="AlphaFoldDB" id="A0A0V1B4C7"/>
<dbReference type="InParanoid" id="A0A0V1B4C7"/>
<dbReference type="EMBL" id="JYDH01000109">
    <property type="protein sequence ID" value="KRY31896.1"/>
    <property type="molecule type" value="Genomic_DNA"/>
</dbReference>
<keyword evidence="2" id="KW-1185">Reference proteome</keyword>
<organism evidence="1 2">
    <name type="scientific">Trichinella spiralis</name>
    <name type="common">Trichina worm</name>
    <dbReference type="NCBI Taxonomy" id="6334"/>
    <lineage>
        <taxon>Eukaryota</taxon>
        <taxon>Metazoa</taxon>
        <taxon>Ecdysozoa</taxon>
        <taxon>Nematoda</taxon>
        <taxon>Enoplea</taxon>
        <taxon>Dorylaimia</taxon>
        <taxon>Trichinellida</taxon>
        <taxon>Trichinellidae</taxon>
        <taxon>Trichinella</taxon>
    </lineage>
</organism>